<evidence type="ECO:0000313" key="3">
    <source>
        <dbReference type="EMBL" id="MBB5351557.1"/>
    </source>
</evidence>
<dbReference type="PROSITE" id="PS51820">
    <property type="entry name" value="PA14"/>
    <property type="match status" value="1"/>
</dbReference>
<keyword evidence="4" id="KW-1185">Reference proteome</keyword>
<evidence type="ECO:0000256" key="1">
    <source>
        <dbReference type="SAM" id="Phobius"/>
    </source>
</evidence>
<feature type="domain" description="PA14" evidence="2">
    <location>
        <begin position="198"/>
        <end position="365"/>
    </location>
</feature>
<name>A0A840UZL9_9BACT</name>
<gene>
    <name evidence="3" type="ORF">HNR46_001794</name>
</gene>
<dbReference type="EMBL" id="JACHFD010000007">
    <property type="protein sequence ID" value="MBB5351557.1"/>
    <property type="molecule type" value="Genomic_DNA"/>
</dbReference>
<comment type="caution">
    <text evidence="3">The sequence shown here is derived from an EMBL/GenBank/DDBJ whole genome shotgun (WGS) entry which is preliminary data.</text>
</comment>
<dbReference type="InterPro" id="IPR037524">
    <property type="entry name" value="PA14/GLEYA"/>
</dbReference>
<evidence type="ECO:0000313" key="4">
    <source>
        <dbReference type="Proteomes" id="UP000557717"/>
    </source>
</evidence>
<dbReference type="RefSeq" id="WP_184017827.1">
    <property type="nucleotide sequence ID" value="NZ_JACHFD010000007.1"/>
</dbReference>
<sequence length="401" mass="44082">MSLHVQSTPEAEAHLQSDLRKSKIASLIVALLSLLLLGISLALILVPPLIKETPVLITYVPPVREIQKFEEKPKIHPLHSSPSAPSAVSSPVIAAHAMSALAIPVPERDFGGPTPDFGAFDCLGNDWAHGGIESTGGEGLGSGGMFGHLVGPGLIGTYYDLKVTRDGQPSEMALQDFEEDDLFRRDYMEHQVNQTYSDTLREAISQKLPKSSFERYFRAPSHLRITQLSIHQILADEAPKAFRVEEKVRGRRWVIIYRGTVTPPVSGRYRFVGFADDELIVMARSQVLLDGGLQSPLPDASERTFYHQEHLGGTWPSYEGTWFDVTAGEELDLTILTGERPGGNFSCYLLIEKDGEDYAPDESGARKLPLFKMAPSSAPPRGVALPDLAPDTSWSIWPGRE</sequence>
<organism evidence="3 4">
    <name type="scientific">Haloferula luteola</name>
    <dbReference type="NCBI Taxonomy" id="595692"/>
    <lineage>
        <taxon>Bacteria</taxon>
        <taxon>Pseudomonadati</taxon>
        <taxon>Verrucomicrobiota</taxon>
        <taxon>Verrucomicrobiia</taxon>
        <taxon>Verrucomicrobiales</taxon>
        <taxon>Verrucomicrobiaceae</taxon>
        <taxon>Haloferula</taxon>
    </lineage>
</organism>
<keyword evidence="1" id="KW-0812">Transmembrane</keyword>
<reference evidence="3 4" key="1">
    <citation type="submission" date="2020-08" db="EMBL/GenBank/DDBJ databases">
        <title>Genomic Encyclopedia of Type Strains, Phase IV (KMG-IV): sequencing the most valuable type-strain genomes for metagenomic binning, comparative biology and taxonomic classification.</title>
        <authorList>
            <person name="Goeker M."/>
        </authorList>
    </citation>
    <scope>NUCLEOTIDE SEQUENCE [LARGE SCALE GENOMIC DNA]</scope>
    <source>
        <strain evidence="3 4">YC6886</strain>
    </source>
</reference>
<evidence type="ECO:0000259" key="2">
    <source>
        <dbReference type="PROSITE" id="PS51820"/>
    </source>
</evidence>
<dbReference type="Proteomes" id="UP000557717">
    <property type="component" value="Unassembled WGS sequence"/>
</dbReference>
<protein>
    <recommendedName>
        <fullName evidence="2">PA14 domain-containing protein</fullName>
    </recommendedName>
</protein>
<feature type="transmembrane region" description="Helical" evidence="1">
    <location>
        <begin position="24"/>
        <end position="46"/>
    </location>
</feature>
<proteinExistence type="predicted"/>
<keyword evidence="1" id="KW-1133">Transmembrane helix</keyword>
<dbReference type="AlphaFoldDB" id="A0A840UZL9"/>
<accession>A0A840UZL9</accession>
<keyword evidence="1" id="KW-0472">Membrane</keyword>